<organism evidence="1 2">
    <name type="scientific">Hydrogenimonas thermophila</name>
    <dbReference type="NCBI Taxonomy" id="223786"/>
    <lineage>
        <taxon>Bacteria</taxon>
        <taxon>Pseudomonadati</taxon>
        <taxon>Campylobacterota</taxon>
        <taxon>Epsilonproteobacteria</taxon>
        <taxon>Campylobacterales</taxon>
        <taxon>Hydrogenimonadaceae</taxon>
        <taxon>Hydrogenimonas</taxon>
    </lineage>
</organism>
<protein>
    <recommendedName>
        <fullName evidence="3">Restriction alleviation protein, Lar family</fullName>
    </recommendedName>
</protein>
<dbReference type="EMBL" id="FOXB01000011">
    <property type="protein sequence ID" value="SFP23876.1"/>
    <property type="molecule type" value="Genomic_DNA"/>
</dbReference>
<dbReference type="Proteomes" id="UP000199227">
    <property type="component" value="Unassembled WGS sequence"/>
</dbReference>
<keyword evidence="2" id="KW-1185">Reference proteome</keyword>
<gene>
    <name evidence="1" type="ORF">SAMN05216234_11166</name>
</gene>
<dbReference type="STRING" id="223786.SAMN05216234_11166"/>
<accession>A0A1I5NRE3</accession>
<evidence type="ECO:0000313" key="1">
    <source>
        <dbReference type="EMBL" id="SFP23876.1"/>
    </source>
</evidence>
<sequence length="98" mass="11683">MTSKEIKYYKKFRRKVTRAKYCPFCGKKPFFKWKIYDKSSTGGVWHHAKMGCNKCKISPTVSVGFSDNEGKQNPKLLWSSMSWEINEWNKRAHWEAKR</sequence>
<proteinExistence type="predicted"/>
<reference evidence="1 2" key="1">
    <citation type="submission" date="2016-10" db="EMBL/GenBank/DDBJ databases">
        <authorList>
            <person name="de Groot N.N."/>
        </authorList>
    </citation>
    <scope>NUCLEOTIDE SEQUENCE [LARGE SCALE GENOMIC DNA]</scope>
    <source>
        <strain evidence="1 2">EP1-55-1</strain>
    </source>
</reference>
<name>A0A1I5NRE3_9BACT</name>
<dbReference type="AlphaFoldDB" id="A0A1I5NRE3"/>
<evidence type="ECO:0000313" key="2">
    <source>
        <dbReference type="Proteomes" id="UP000199227"/>
    </source>
</evidence>
<evidence type="ECO:0008006" key="3">
    <source>
        <dbReference type="Google" id="ProtNLM"/>
    </source>
</evidence>
<dbReference type="RefSeq" id="WP_092911921.1">
    <property type="nucleotide sequence ID" value="NZ_FOXB01000011.1"/>
</dbReference>